<keyword evidence="7" id="KW-1185">Reference proteome</keyword>
<dbReference type="InterPro" id="IPR035979">
    <property type="entry name" value="RBD_domain_sf"/>
</dbReference>
<dbReference type="InterPro" id="IPR031766">
    <property type="entry name" value="RRM_occluded"/>
</dbReference>
<keyword evidence="1" id="KW-0677">Repeat</keyword>
<dbReference type="OrthoDB" id="360390at2759"/>
<evidence type="ECO:0000313" key="6">
    <source>
        <dbReference type="EMBL" id="RKP32711.1"/>
    </source>
</evidence>
<dbReference type="SMART" id="SM00360">
    <property type="entry name" value="RRM"/>
    <property type="match status" value="4"/>
</dbReference>
<dbReference type="GO" id="GO:0003723">
    <property type="term" value="F:RNA binding"/>
    <property type="evidence" value="ECO:0007669"/>
    <property type="project" value="UniProtKB-UniRule"/>
</dbReference>
<feature type="domain" description="RRM" evidence="5">
    <location>
        <begin position="666"/>
        <end position="746"/>
    </location>
</feature>
<gene>
    <name evidence="6" type="ORF">METBISCDRAFT_20981</name>
</gene>
<keyword evidence="2 3" id="KW-0694">RNA-binding</keyword>
<evidence type="ECO:0000259" key="5">
    <source>
        <dbReference type="PROSITE" id="PS50102"/>
    </source>
</evidence>
<dbReference type="PANTHER" id="PTHR24012">
    <property type="entry name" value="RNA BINDING PROTEIN"/>
    <property type="match status" value="1"/>
</dbReference>
<reference evidence="7" key="1">
    <citation type="journal article" date="2018" name="Nat. Microbiol.">
        <title>Leveraging single-cell genomics to expand the fungal tree of life.</title>
        <authorList>
            <person name="Ahrendt S.R."/>
            <person name="Quandt C.A."/>
            <person name="Ciobanu D."/>
            <person name="Clum A."/>
            <person name="Salamov A."/>
            <person name="Andreopoulos B."/>
            <person name="Cheng J.F."/>
            <person name="Woyke T."/>
            <person name="Pelin A."/>
            <person name="Henrissat B."/>
            <person name="Reynolds N.K."/>
            <person name="Benny G.L."/>
            <person name="Smith M.E."/>
            <person name="James T.Y."/>
            <person name="Grigoriev I.V."/>
        </authorList>
    </citation>
    <scope>NUCLEOTIDE SEQUENCE [LARGE SCALE GENOMIC DNA]</scope>
    <source>
        <strain evidence="7">Baker2002</strain>
    </source>
</reference>
<name>A0A4P9ZJX4_9ASCO</name>
<dbReference type="Proteomes" id="UP000268321">
    <property type="component" value="Unassembled WGS sequence"/>
</dbReference>
<evidence type="ECO:0000256" key="3">
    <source>
        <dbReference type="PROSITE-ProRule" id="PRU00176"/>
    </source>
</evidence>
<dbReference type="Pfam" id="PF00076">
    <property type="entry name" value="RRM_1"/>
    <property type="match status" value="1"/>
</dbReference>
<dbReference type="InterPro" id="IPR000504">
    <property type="entry name" value="RRM_dom"/>
</dbReference>
<feature type="region of interest" description="Disordered" evidence="4">
    <location>
        <begin position="466"/>
        <end position="498"/>
    </location>
</feature>
<evidence type="ECO:0000256" key="4">
    <source>
        <dbReference type="SAM" id="MobiDB-lite"/>
    </source>
</evidence>
<dbReference type="Pfam" id="PF16842">
    <property type="entry name" value="RRM_occluded"/>
    <property type="match status" value="1"/>
</dbReference>
<evidence type="ECO:0000256" key="2">
    <source>
        <dbReference type="ARBA" id="ARBA00022884"/>
    </source>
</evidence>
<proteinExistence type="predicted"/>
<dbReference type="Gene3D" id="3.30.70.330">
    <property type="match status" value="3"/>
</dbReference>
<sequence>MTSQLPHLSKEPWDIDLSDLLDVLRVHPDKAARTAEVWLHVHRCQILLEEDFELWAAAIDRESPDLANGKTMVYHIWASERPAAGSVAKYLEQQSDLDINTVYSEYEAYKNQFCDSQRIFQVLARKLADANEWNELRALLEARLKTPHEQLQETLAMYSSILSEHFVLDYDAKMREMSQCVRKTEKLLWHYEKFEYRLRNAPDDAEIWCEYMSSIGNYVLGLQRCTDVLAVFYRSLEFSTGRDWHQIWQAAFQWLRTADASMDDLTKLAFLYRKAYPDSLLPLRELALAASDYDKVAAVKGLLFRARDRSPECLHVAQALLSTMLYLDISSQGAELAVHVSWEDLADYVHTFGHDMDIMRHCMTLACRNSVTELSPCIWNFYSRNRCGSGAYKLLLSYVDRTDRESLSAVLGKFDKDLESFDDPAEAFEATENVCIRISADPRYPPPRNRIESWRRRVEKAVQIRSGAHAPLDEGPEPEPKRQKSSSSPASEPAHRNREQFTITITGFGKNVSEKQVWQFLSGYGKPLEVYRTNQPEPMAKVELGSEQEVLACLVRDKKLLDGLPINVERVFGCTLWMVNYPPTVDLDAVSAYIAQAVGYSPLAVRFPAPSANRERRFCYVDLATPVIAQNAQSKLNGASWDGYVIKAEVSNPALKIRQHAPASKYQIHVKNLNFTKSSEASLRKCFARFGDIDSVSMPLNSDHPKSLNSGYAFVTFRSEQAAKNAVAAKTVVLDDRTVQIYALKPKEAHERQACFCDAHKTVAILELPPNTSLVDIRSFVARVVGPIARMQMLKDGTKALVEFTTVSDAGKAGIALLGAQYGDCTLTVGAKQKFFENENTTSVPMMVSPMMMRRRLRK</sequence>
<organism evidence="6 7">
    <name type="scientific">Metschnikowia bicuspidata</name>
    <dbReference type="NCBI Taxonomy" id="27322"/>
    <lineage>
        <taxon>Eukaryota</taxon>
        <taxon>Fungi</taxon>
        <taxon>Dikarya</taxon>
        <taxon>Ascomycota</taxon>
        <taxon>Saccharomycotina</taxon>
        <taxon>Pichiomycetes</taxon>
        <taxon>Metschnikowiaceae</taxon>
        <taxon>Metschnikowia</taxon>
    </lineage>
</organism>
<dbReference type="EMBL" id="ML004429">
    <property type="protein sequence ID" value="RKP32711.1"/>
    <property type="molecule type" value="Genomic_DNA"/>
</dbReference>
<protein>
    <recommendedName>
        <fullName evidence="5">RRM domain-containing protein</fullName>
    </recommendedName>
</protein>
<dbReference type="InterPro" id="IPR012677">
    <property type="entry name" value="Nucleotide-bd_a/b_plait_sf"/>
</dbReference>
<dbReference type="AlphaFoldDB" id="A0A4P9ZJX4"/>
<dbReference type="PROSITE" id="PS50102">
    <property type="entry name" value="RRM"/>
    <property type="match status" value="1"/>
</dbReference>
<evidence type="ECO:0000313" key="7">
    <source>
        <dbReference type="Proteomes" id="UP000268321"/>
    </source>
</evidence>
<evidence type="ECO:0000256" key="1">
    <source>
        <dbReference type="ARBA" id="ARBA00022737"/>
    </source>
</evidence>
<dbReference type="SUPFAM" id="SSF54928">
    <property type="entry name" value="RNA-binding domain, RBD"/>
    <property type="match status" value="2"/>
</dbReference>
<accession>A0A4P9ZJX4</accession>